<dbReference type="OrthoDB" id="5187715at2"/>
<proteinExistence type="predicted"/>
<dbReference type="InterPro" id="IPR007060">
    <property type="entry name" value="FtsL/DivIC"/>
</dbReference>
<feature type="transmembrane region" description="Helical" evidence="2">
    <location>
        <begin position="119"/>
        <end position="141"/>
    </location>
</feature>
<evidence type="ECO:0000256" key="2">
    <source>
        <dbReference type="SAM" id="Phobius"/>
    </source>
</evidence>
<keyword evidence="3" id="KW-0132">Cell division</keyword>
<keyword evidence="2" id="KW-1133">Transmembrane helix</keyword>
<dbReference type="RefSeq" id="WP_091075278.1">
    <property type="nucleotide sequence ID" value="NZ_LT629799.1"/>
</dbReference>
<feature type="compositionally biased region" description="Low complexity" evidence="1">
    <location>
        <begin position="55"/>
        <end position="88"/>
    </location>
</feature>
<feature type="region of interest" description="Disordered" evidence="1">
    <location>
        <begin position="208"/>
        <end position="260"/>
    </location>
</feature>
<keyword evidence="4" id="KW-1185">Reference proteome</keyword>
<dbReference type="Proteomes" id="UP000198825">
    <property type="component" value="Chromosome I"/>
</dbReference>
<evidence type="ECO:0000256" key="1">
    <source>
        <dbReference type="SAM" id="MobiDB-lite"/>
    </source>
</evidence>
<name>A0A1H2MV21_9ACTN</name>
<gene>
    <name evidence="3" type="ORF">SAMN04488544_2776</name>
</gene>
<dbReference type="GO" id="GO:0051301">
    <property type="term" value="P:cell division"/>
    <property type="evidence" value="ECO:0007669"/>
    <property type="project" value="UniProtKB-KW"/>
</dbReference>
<organism evidence="3 4">
    <name type="scientific">Microlunatus sagamiharensis</name>
    <dbReference type="NCBI Taxonomy" id="546874"/>
    <lineage>
        <taxon>Bacteria</taxon>
        <taxon>Bacillati</taxon>
        <taxon>Actinomycetota</taxon>
        <taxon>Actinomycetes</taxon>
        <taxon>Propionibacteriales</taxon>
        <taxon>Propionibacteriaceae</taxon>
        <taxon>Microlunatus</taxon>
    </lineage>
</organism>
<keyword evidence="2" id="KW-0472">Membrane</keyword>
<keyword evidence="2" id="KW-0812">Transmembrane</keyword>
<dbReference type="EMBL" id="LT629799">
    <property type="protein sequence ID" value="SDU97077.1"/>
    <property type="molecule type" value="Genomic_DNA"/>
</dbReference>
<accession>A0A1H2MV21</accession>
<protein>
    <submittedName>
        <fullName evidence="3">Cell division protein FtsB</fullName>
    </submittedName>
</protein>
<dbReference type="STRING" id="546874.SAMN04488544_2776"/>
<evidence type="ECO:0000313" key="3">
    <source>
        <dbReference type="EMBL" id="SDU97077.1"/>
    </source>
</evidence>
<evidence type="ECO:0000313" key="4">
    <source>
        <dbReference type="Proteomes" id="UP000198825"/>
    </source>
</evidence>
<sequence length="260" mass="26840">MPPSGPRPTARPGAGPGRGKPRPRPASRDRVVPADGADEPTIALDAGATAPPEVSSAKASRSGRAGGASSRGTARTRASAARSGSTAPTRRRTAEAAGRAGAGAAVLQRAVRANLTARALALVVVVLVLTISYATSLRIYFSQAHEIASTKAQIADSQATIADLQSQISRWDDPAYVSAQARERLGWLVPGETGYTVVGADGKPLGGGLTLDSSEADEPGQKQTTWYDRMWGSVKAADRPAAKKADPGKRAPVSEDSKPR</sequence>
<feature type="region of interest" description="Disordered" evidence="1">
    <location>
        <begin position="1"/>
        <end position="101"/>
    </location>
</feature>
<dbReference type="AlphaFoldDB" id="A0A1H2MV21"/>
<reference evidence="4" key="1">
    <citation type="submission" date="2016-10" db="EMBL/GenBank/DDBJ databases">
        <authorList>
            <person name="Varghese N."/>
            <person name="Submissions S."/>
        </authorList>
    </citation>
    <scope>NUCLEOTIDE SEQUENCE [LARGE SCALE GENOMIC DNA]</scope>
    <source>
        <strain evidence="4">DSM 21743</strain>
    </source>
</reference>
<feature type="compositionally biased region" description="Basic and acidic residues" evidence="1">
    <location>
        <begin position="236"/>
        <end position="260"/>
    </location>
</feature>
<keyword evidence="3" id="KW-0131">Cell cycle</keyword>
<dbReference type="Pfam" id="PF04977">
    <property type="entry name" value="DivIC"/>
    <property type="match status" value="1"/>
</dbReference>